<reference evidence="5 6" key="1">
    <citation type="submission" date="2021-03" db="EMBL/GenBank/DDBJ databases">
        <title>Novel species identification of genus Shewanella.</title>
        <authorList>
            <person name="Liu G."/>
            <person name="Zhang Q."/>
        </authorList>
    </citation>
    <scope>NUCLEOTIDE SEQUENCE [LARGE SCALE GENOMIC DNA]</scope>
    <source>
        <strain evidence="5 6">FJAT-53726</strain>
    </source>
</reference>
<name>A0A974XNJ1_9GAMM</name>
<accession>A0A974XNJ1</accession>
<gene>
    <name evidence="5" type="ORF">JYB88_08905</name>
</gene>
<evidence type="ECO:0000313" key="5">
    <source>
        <dbReference type="EMBL" id="QSX31700.1"/>
    </source>
</evidence>
<dbReference type="InterPro" id="IPR036388">
    <property type="entry name" value="WH-like_DNA-bd_sf"/>
</dbReference>
<dbReference type="SUPFAM" id="SSF46785">
    <property type="entry name" value="Winged helix' DNA-binding domain"/>
    <property type="match status" value="1"/>
</dbReference>
<dbReference type="GO" id="GO:0003700">
    <property type="term" value="F:DNA-binding transcription factor activity"/>
    <property type="evidence" value="ECO:0007669"/>
    <property type="project" value="InterPro"/>
</dbReference>
<dbReference type="EMBL" id="CP071504">
    <property type="protein sequence ID" value="QSX31700.1"/>
    <property type="molecule type" value="Genomic_DNA"/>
</dbReference>
<protein>
    <submittedName>
        <fullName evidence="5">MarR family transcriptional regulator</fullName>
    </submittedName>
</protein>
<dbReference type="SMART" id="SM00347">
    <property type="entry name" value="HTH_MARR"/>
    <property type="match status" value="1"/>
</dbReference>
<keyword evidence="1" id="KW-0805">Transcription regulation</keyword>
<sequence length="149" mass="16720">MANTTELHYQLLDFYEKFSGWEHDTVGESGLPLSWVHTIEMLGVHGPRRMTDLAKLNHVTLGTLTSRIDKLEALGLVERQANPEDRRSLLIALTEAGRAVFDEHDRKHRALTAALMAKLSQKERLQFADLLARVSAVFAEVDGSNPETN</sequence>
<keyword evidence="2" id="KW-0238">DNA-binding</keyword>
<dbReference type="InterPro" id="IPR000835">
    <property type="entry name" value="HTH_MarR-typ"/>
</dbReference>
<dbReference type="GO" id="GO:0003677">
    <property type="term" value="F:DNA binding"/>
    <property type="evidence" value="ECO:0007669"/>
    <property type="project" value="UniProtKB-KW"/>
</dbReference>
<keyword evidence="3" id="KW-0804">Transcription</keyword>
<evidence type="ECO:0000256" key="3">
    <source>
        <dbReference type="ARBA" id="ARBA00023163"/>
    </source>
</evidence>
<feature type="domain" description="HTH marR-type" evidence="4">
    <location>
        <begin position="4"/>
        <end position="136"/>
    </location>
</feature>
<dbReference type="Pfam" id="PF12802">
    <property type="entry name" value="MarR_2"/>
    <property type="match status" value="1"/>
</dbReference>
<proteinExistence type="predicted"/>
<evidence type="ECO:0000256" key="1">
    <source>
        <dbReference type="ARBA" id="ARBA00023015"/>
    </source>
</evidence>
<dbReference type="PRINTS" id="PR00598">
    <property type="entry name" value="HTHMARR"/>
</dbReference>
<dbReference type="PANTHER" id="PTHR42756">
    <property type="entry name" value="TRANSCRIPTIONAL REGULATOR, MARR"/>
    <property type="match status" value="1"/>
</dbReference>
<dbReference type="Proteomes" id="UP000663281">
    <property type="component" value="Chromosome"/>
</dbReference>
<dbReference type="AlphaFoldDB" id="A0A974XNJ1"/>
<evidence type="ECO:0000259" key="4">
    <source>
        <dbReference type="PROSITE" id="PS50995"/>
    </source>
</evidence>
<dbReference type="PROSITE" id="PS01117">
    <property type="entry name" value="HTH_MARR_1"/>
    <property type="match status" value="1"/>
</dbReference>
<dbReference type="PROSITE" id="PS50995">
    <property type="entry name" value="HTH_MARR_2"/>
    <property type="match status" value="1"/>
</dbReference>
<dbReference type="InterPro" id="IPR036390">
    <property type="entry name" value="WH_DNA-bd_sf"/>
</dbReference>
<organism evidence="5 6">
    <name type="scientific">Shewanella cyperi</name>
    <dbReference type="NCBI Taxonomy" id="2814292"/>
    <lineage>
        <taxon>Bacteria</taxon>
        <taxon>Pseudomonadati</taxon>
        <taxon>Pseudomonadota</taxon>
        <taxon>Gammaproteobacteria</taxon>
        <taxon>Alteromonadales</taxon>
        <taxon>Shewanellaceae</taxon>
        <taxon>Shewanella</taxon>
    </lineage>
</organism>
<dbReference type="InterPro" id="IPR023187">
    <property type="entry name" value="Tscrpt_reg_MarR-type_CS"/>
</dbReference>
<dbReference type="RefSeq" id="WP_207326167.1">
    <property type="nucleotide sequence ID" value="NZ_CP071504.1"/>
</dbReference>
<evidence type="ECO:0000256" key="2">
    <source>
        <dbReference type="ARBA" id="ARBA00023125"/>
    </source>
</evidence>
<dbReference type="Gene3D" id="1.10.10.10">
    <property type="entry name" value="Winged helix-like DNA-binding domain superfamily/Winged helix DNA-binding domain"/>
    <property type="match status" value="1"/>
</dbReference>
<dbReference type="KEGG" id="scyp:JYB88_08905"/>
<keyword evidence="6" id="KW-1185">Reference proteome</keyword>
<dbReference type="PANTHER" id="PTHR42756:SF1">
    <property type="entry name" value="TRANSCRIPTIONAL REPRESSOR OF EMRAB OPERON"/>
    <property type="match status" value="1"/>
</dbReference>
<evidence type="ECO:0000313" key="6">
    <source>
        <dbReference type="Proteomes" id="UP000663281"/>
    </source>
</evidence>